<keyword evidence="2" id="KW-0732">Signal</keyword>
<feature type="signal peptide" evidence="2">
    <location>
        <begin position="1"/>
        <end position="20"/>
    </location>
</feature>
<evidence type="ECO:0000256" key="2">
    <source>
        <dbReference type="SAM" id="SignalP"/>
    </source>
</evidence>
<accession>A0A0G4HV01</accession>
<dbReference type="InterPro" id="IPR036412">
    <property type="entry name" value="HAD-like_sf"/>
</dbReference>
<dbReference type="InterPro" id="IPR006439">
    <property type="entry name" value="HAD-SF_hydro_IA"/>
</dbReference>
<dbReference type="SUPFAM" id="SSF56784">
    <property type="entry name" value="HAD-like"/>
    <property type="match status" value="1"/>
</dbReference>
<dbReference type="Gene3D" id="3.40.50.1000">
    <property type="entry name" value="HAD superfamily/HAD-like"/>
    <property type="match status" value="1"/>
</dbReference>
<dbReference type="InterPro" id="IPR051540">
    <property type="entry name" value="S-2-haloacid_dehalogenase"/>
</dbReference>
<name>A0A0G4HV01_9ALVE</name>
<proteinExistence type="predicted"/>
<protein>
    <recommendedName>
        <fullName evidence="4">Haloacid dehalogenase-like hydrolase</fullName>
    </recommendedName>
</protein>
<keyword evidence="1" id="KW-0378">Hydrolase</keyword>
<evidence type="ECO:0000256" key="1">
    <source>
        <dbReference type="ARBA" id="ARBA00022801"/>
    </source>
</evidence>
<dbReference type="VEuPathDB" id="CryptoDB:Cvel_32094"/>
<dbReference type="PANTHER" id="PTHR43316:SF3">
    <property type="entry name" value="HALOACID DEHALOGENASE, TYPE II (AFU_ORTHOLOGUE AFUA_2G07750)-RELATED"/>
    <property type="match status" value="1"/>
</dbReference>
<dbReference type="PRINTS" id="PR00413">
    <property type="entry name" value="HADHALOGNASE"/>
</dbReference>
<reference evidence="3" key="1">
    <citation type="submission" date="2014-11" db="EMBL/GenBank/DDBJ databases">
        <authorList>
            <person name="Otto D Thomas"/>
            <person name="Naeem Raeece"/>
        </authorList>
    </citation>
    <scope>NUCLEOTIDE SEQUENCE</scope>
</reference>
<evidence type="ECO:0000313" key="3">
    <source>
        <dbReference type="EMBL" id="CEM48295.1"/>
    </source>
</evidence>
<evidence type="ECO:0008006" key="4">
    <source>
        <dbReference type="Google" id="ProtNLM"/>
    </source>
</evidence>
<gene>
    <name evidence="3" type="ORF">Cvel_32094</name>
</gene>
<dbReference type="Pfam" id="PF00702">
    <property type="entry name" value="Hydrolase"/>
    <property type="match status" value="1"/>
</dbReference>
<dbReference type="AlphaFoldDB" id="A0A0G4HV01"/>
<dbReference type="Gene3D" id="1.10.150.240">
    <property type="entry name" value="Putative phosphatase, domain 2"/>
    <property type="match status" value="1"/>
</dbReference>
<dbReference type="EMBL" id="CDMZ01003987">
    <property type="protein sequence ID" value="CEM48295.1"/>
    <property type="molecule type" value="Genomic_DNA"/>
</dbReference>
<dbReference type="PANTHER" id="PTHR43316">
    <property type="entry name" value="HYDROLASE, HALOACID DELAHOGENASE-RELATED"/>
    <property type="match status" value="1"/>
</dbReference>
<dbReference type="GO" id="GO:0016787">
    <property type="term" value="F:hydrolase activity"/>
    <property type="evidence" value="ECO:0007669"/>
    <property type="project" value="UniProtKB-KW"/>
</dbReference>
<feature type="chain" id="PRO_5005192404" description="Haloacid dehalogenase-like hydrolase" evidence="2">
    <location>
        <begin position="21"/>
        <end position="321"/>
    </location>
</feature>
<dbReference type="InterPro" id="IPR023198">
    <property type="entry name" value="PGP-like_dom2"/>
</dbReference>
<sequence length="321" mass="35240">MRAFGLSRCIWLSVFQAARAYVKLITFDFYAALVELRSSVIDQTFATLKGQLKSKGEAVELVREWTSHYSGLKDMNGMLHVEGPGYPLPKDPFRAVLETGLELALKEGLSEPLEVSEDTKEKLLLGWTHLAARKGTATALQDLKKKGYLLGILSNGSDDLLVPAVEETFGTGTFDFIMGSSAVGFFKPEPALYAQALQPPSRDTTTNNNQMRFSRDEILHVAGAGFDALGAKAFGFGHVIWARPEGSGESFANFLRADVLEPDAIVGDFSTLPQVVEQIQAEKKTKPMIASRSSKVLLGKRDEEEDNEDLDEEEVIFALSD</sequence>
<organism evidence="3">
    <name type="scientific">Chromera velia CCMP2878</name>
    <dbReference type="NCBI Taxonomy" id="1169474"/>
    <lineage>
        <taxon>Eukaryota</taxon>
        <taxon>Sar</taxon>
        <taxon>Alveolata</taxon>
        <taxon>Colpodellida</taxon>
        <taxon>Chromeraceae</taxon>
        <taxon>Chromera</taxon>
    </lineage>
</organism>
<dbReference type="InterPro" id="IPR023214">
    <property type="entry name" value="HAD_sf"/>
</dbReference>